<keyword evidence="3" id="KW-1185">Reference proteome</keyword>
<dbReference type="Proteomes" id="UP001187531">
    <property type="component" value="Unassembled WGS sequence"/>
</dbReference>
<name>A0AA88H4T9_ARTSF</name>
<dbReference type="AlphaFoldDB" id="A0AA88H4T9"/>
<dbReference type="PROSITE" id="PS50878">
    <property type="entry name" value="RT_POL"/>
    <property type="match status" value="1"/>
</dbReference>
<proteinExistence type="predicted"/>
<gene>
    <name evidence="2" type="ORF">QYM36_017064</name>
</gene>
<dbReference type="PANTHER" id="PTHR47027:SF30">
    <property type="entry name" value="THAP-TYPE DOMAIN-CONTAINING PROTEIN"/>
    <property type="match status" value="1"/>
</dbReference>
<dbReference type="Pfam" id="PF00078">
    <property type="entry name" value="RVT_1"/>
    <property type="match status" value="1"/>
</dbReference>
<evidence type="ECO:0000313" key="2">
    <source>
        <dbReference type="EMBL" id="KAK2704888.1"/>
    </source>
</evidence>
<protein>
    <recommendedName>
        <fullName evidence="1">Reverse transcriptase domain-containing protein</fullName>
    </recommendedName>
</protein>
<sequence length="169" mass="19635">MEQRLLDKKVQEELKVLKEVKYLKKITDVRLSKWLEVYKIIKEDQGGFRSGYNTADRMFVLHALSENYGRAKNKFYVAFVDLQKTFDSVHRELLIMELIKIGLPAQFAQLVANMYGSTKGVVRVFGKGVSRIFEQTRGVKQGIVLVTSAIRNTRKRHCRILREKMGPNR</sequence>
<accession>A0AA88H4T9</accession>
<reference evidence="2" key="1">
    <citation type="submission" date="2023-07" db="EMBL/GenBank/DDBJ databases">
        <title>Chromosome-level genome assembly of Artemia franciscana.</title>
        <authorList>
            <person name="Jo E."/>
        </authorList>
    </citation>
    <scope>NUCLEOTIDE SEQUENCE</scope>
    <source>
        <tissue evidence="2">Whole body</tissue>
    </source>
</reference>
<evidence type="ECO:0000259" key="1">
    <source>
        <dbReference type="PROSITE" id="PS50878"/>
    </source>
</evidence>
<dbReference type="EMBL" id="JAVRJZ010000021">
    <property type="protein sequence ID" value="KAK2704888.1"/>
    <property type="molecule type" value="Genomic_DNA"/>
</dbReference>
<dbReference type="PANTHER" id="PTHR47027">
    <property type="entry name" value="REVERSE TRANSCRIPTASE DOMAIN-CONTAINING PROTEIN"/>
    <property type="match status" value="1"/>
</dbReference>
<evidence type="ECO:0000313" key="3">
    <source>
        <dbReference type="Proteomes" id="UP001187531"/>
    </source>
</evidence>
<feature type="domain" description="Reverse transcriptase" evidence="1">
    <location>
        <begin position="1"/>
        <end position="169"/>
    </location>
</feature>
<comment type="caution">
    <text evidence="2">The sequence shown here is derived from an EMBL/GenBank/DDBJ whole genome shotgun (WGS) entry which is preliminary data.</text>
</comment>
<organism evidence="2 3">
    <name type="scientific">Artemia franciscana</name>
    <name type="common">Brine shrimp</name>
    <name type="synonym">Artemia sanfranciscana</name>
    <dbReference type="NCBI Taxonomy" id="6661"/>
    <lineage>
        <taxon>Eukaryota</taxon>
        <taxon>Metazoa</taxon>
        <taxon>Ecdysozoa</taxon>
        <taxon>Arthropoda</taxon>
        <taxon>Crustacea</taxon>
        <taxon>Branchiopoda</taxon>
        <taxon>Anostraca</taxon>
        <taxon>Artemiidae</taxon>
        <taxon>Artemia</taxon>
    </lineage>
</organism>
<dbReference type="InterPro" id="IPR000477">
    <property type="entry name" value="RT_dom"/>
</dbReference>